<dbReference type="Pfam" id="PF02397">
    <property type="entry name" value="Bac_transf"/>
    <property type="match status" value="1"/>
</dbReference>
<organism evidence="10">
    <name type="scientific">hydrothermal vent metagenome</name>
    <dbReference type="NCBI Taxonomy" id="652676"/>
    <lineage>
        <taxon>unclassified sequences</taxon>
        <taxon>metagenomes</taxon>
        <taxon>ecological metagenomes</taxon>
    </lineage>
</organism>
<dbReference type="PANTHER" id="PTHR30576">
    <property type="entry name" value="COLANIC BIOSYNTHESIS UDP-GLUCOSE LIPID CARRIER TRANSFERASE"/>
    <property type="match status" value="1"/>
</dbReference>
<dbReference type="NCBIfam" id="TIGR03025">
    <property type="entry name" value="EPS_sugtrans"/>
    <property type="match status" value="1"/>
</dbReference>
<reference evidence="10" key="1">
    <citation type="submission" date="2016-10" db="EMBL/GenBank/DDBJ databases">
        <authorList>
            <person name="de Groot N.N."/>
        </authorList>
    </citation>
    <scope>NUCLEOTIDE SEQUENCE</scope>
</reference>
<dbReference type="GO" id="GO:0047360">
    <property type="term" value="F:undecaprenyl-phosphate galactose phosphotransferase activity"/>
    <property type="evidence" value="ECO:0007669"/>
    <property type="project" value="UniProtKB-EC"/>
</dbReference>
<dbReference type="EC" id="2.7.8.6" evidence="10"/>
<keyword evidence="5 8" id="KW-0812">Transmembrane</keyword>
<name>A0A1W1CRL2_9ZZZZ</name>
<accession>A0A1W1CRL2</accession>
<dbReference type="InterPro" id="IPR003362">
    <property type="entry name" value="Bact_transf"/>
</dbReference>
<evidence type="ECO:0000256" key="4">
    <source>
        <dbReference type="ARBA" id="ARBA00022679"/>
    </source>
</evidence>
<dbReference type="GO" id="GO:0005886">
    <property type="term" value="C:plasma membrane"/>
    <property type="evidence" value="ECO:0007669"/>
    <property type="project" value="UniProtKB-SubCell"/>
</dbReference>
<protein>
    <submittedName>
        <fullName evidence="10">Undecaprenyl-phosphate galactosephosphotransferase</fullName>
        <ecNumber evidence="10">2.7.8.6</ecNumber>
    </submittedName>
</protein>
<sequence>MKFTLFKIILYSLLLTVNLLIAYAIASVVISHISDHPIQKYVWQIGVYLFFYFYFKLFHSRMVSSNESYLLIKANVLALITIFSIIFLLKESESYSRAYVMIFFLLNSLLPIWVYLIKRYMMQFDWLREGIVVVSDHPGFRNIEQWFTKDNAFGYDIRVNISVDEKKKNIQSLKTALDSHTYHTAVVAIDNDGIEQVFYYMEYLQHRVNRVIVLPKMTKMPLINAEVFTSINHRGLAFSTQNNLLNPVDKTFKMIFDLIVTTLLLVVSAPLLLILYIVVFAATKGNPIFKHTRIGKDGKKFEVYKFQTMYPNAHKMLEDLLENDAELRAEWEQEHKLKYDPRITKIGKFLRKTSLDELPQLINVIKGEMSLVGPRPIVQSEISKYGEYFYYFKAVKPGITGLWQISGRNDVDYDERVQLDTWYVRNWSIEQDLNILMKTIVVVVLKKGSY</sequence>
<keyword evidence="4 10" id="KW-0808">Transferase</keyword>
<feature type="domain" description="Bacterial sugar transferase" evidence="9">
    <location>
        <begin position="253"/>
        <end position="444"/>
    </location>
</feature>
<feature type="transmembrane region" description="Helical" evidence="8">
    <location>
        <begin position="95"/>
        <end position="117"/>
    </location>
</feature>
<feature type="transmembrane region" description="Helical" evidence="8">
    <location>
        <begin position="258"/>
        <end position="282"/>
    </location>
</feature>
<comment type="subcellular location">
    <subcellularLocation>
        <location evidence="2">Cell membrane</location>
    </subcellularLocation>
    <subcellularLocation>
        <location evidence="1">Membrane</location>
        <topology evidence="1">Multi-pass membrane protein</topology>
    </subcellularLocation>
</comment>
<evidence type="ECO:0000259" key="9">
    <source>
        <dbReference type="Pfam" id="PF02397"/>
    </source>
</evidence>
<feature type="transmembrane region" description="Helical" evidence="8">
    <location>
        <begin position="41"/>
        <end position="58"/>
    </location>
</feature>
<dbReference type="PANTHER" id="PTHR30576:SF4">
    <property type="entry name" value="UNDECAPRENYL-PHOSPHATE GALACTOSE PHOSPHOTRANSFERASE"/>
    <property type="match status" value="1"/>
</dbReference>
<evidence type="ECO:0000256" key="6">
    <source>
        <dbReference type="ARBA" id="ARBA00022989"/>
    </source>
</evidence>
<dbReference type="AlphaFoldDB" id="A0A1W1CRL2"/>
<feature type="transmembrane region" description="Helical" evidence="8">
    <location>
        <begin position="70"/>
        <end position="89"/>
    </location>
</feature>
<keyword evidence="3" id="KW-1003">Cell membrane</keyword>
<keyword evidence="6 8" id="KW-1133">Transmembrane helix</keyword>
<evidence type="ECO:0000256" key="7">
    <source>
        <dbReference type="ARBA" id="ARBA00023136"/>
    </source>
</evidence>
<dbReference type="EMBL" id="FPHL01000052">
    <property type="protein sequence ID" value="SFV68424.1"/>
    <property type="molecule type" value="Genomic_DNA"/>
</dbReference>
<dbReference type="InterPro" id="IPR017475">
    <property type="entry name" value="EPS_sugar_tfrase"/>
</dbReference>
<evidence type="ECO:0000256" key="5">
    <source>
        <dbReference type="ARBA" id="ARBA00022692"/>
    </source>
</evidence>
<evidence type="ECO:0000256" key="8">
    <source>
        <dbReference type="SAM" id="Phobius"/>
    </source>
</evidence>
<gene>
    <name evidence="10" type="ORF">MNB_SV-10-1279</name>
</gene>
<evidence type="ECO:0000256" key="2">
    <source>
        <dbReference type="ARBA" id="ARBA00004236"/>
    </source>
</evidence>
<proteinExistence type="predicted"/>
<evidence type="ECO:0000313" key="10">
    <source>
        <dbReference type="EMBL" id="SFV68424.1"/>
    </source>
</evidence>
<evidence type="ECO:0000256" key="1">
    <source>
        <dbReference type="ARBA" id="ARBA00004141"/>
    </source>
</evidence>
<keyword evidence="7 8" id="KW-0472">Membrane</keyword>
<feature type="transmembrane region" description="Helical" evidence="8">
    <location>
        <begin position="9"/>
        <end position="29"/>
    </location>
</feature>
<evidence type="ECO:0000256" key="3">
    <source>
        <dbReference type="ARBA" id="ARBA00022475"/>
    </source>
</evidence>